<accession>A0A8B9A6J9</accession>
<proteinExistence type="inferred from homology"/>
<dbReference type="Gene3D" id="3.30.710.10">
    <property type="entry name" value="Potassium Channel Kv1.1, Chain A"/>
    <property type="match status" value="1"/>
</dbReference>
<reference evidence="7" key="1">
    <citation type="journal article" date="2019" name="Nat. Commun.">
        <title>Genome-wide association mapping of date palm fruit traits.</title>
        <authorList>
            <person name="Hazzouri K.M."/>
            <person name="Gros-Balthazard M."/>
            <person name="Flowers J.M."/>
            <person name="Copetti D."/>
            <person name="Lemansour A."/>
            <person name="Lebrun M."/>
            <person name="Masmoudi K."/>
            <person name="Ferrand S."/>
            <person name="Dhar M.I."/>
            <person name="Fresquez Z.A."/>
            <person name="Rosas U."/>
            <person name="Zhang J."/>
            <person name="Talag J."/>
            <person name="Lee S."/>
            <person name="Kudrna D."/>
            <person name="Powell R.F."/>
            <person name="Leitch I.J."/>
            <person name="Krueger R.R."/>
            <person name="Wing R.A."/>
            <person name="Amiri K.M.A."/>
            <person name="Purugganan M.D."/>
        </authorList>
    </citation>
    <scope>NUCLEOTIDE SEQUENCE [LARGE SCALE GENOMIC DNA]</scope>
    <source>
        <strain evidence="7">cv. Khalas</strain>
    </source>
</reference>
<evidence type="ECO:0000256" key="1">
    <source>
        <dbReference type="ARBA" id="ARBA00004906"/>
    </source>
</evidence>
<organism evidence="7 8">
    <name type="scientific">Phoenix dactylifera</name>
    <name type="common">Date palm</name>
    <dbReference type="NCBI Taxonomy" id="42345"/>
    <lineage>
        <taxon>Eukaryota</taxon>
        <taxon>Viridiplantae</taxon>
        <taxon>Streptophyta</taxon>
        <taxon>Embryophyta</taxon>
        <taxon>Tracheophyta</taxon>
        <taxon>Spermatophyta</taxon>
        <taxon>Magnoliopsida</taxon>
        <taxon>Liliopsida</taxon>
        <taxon>Arecaceae</taxon>
        <taxon>Coryphoideae</taxon>
        <taxon>Phoeniceae</taxon>
        <taxon>Phoenix</taxon>
    </lineage>
</organism>
<evidence type="ECO:0000256" key="3">
    <source>
        <dbReference type="ARBA" id="ARBA00022786"/>
    </source>
</evidence>
<dbReference type="OrthoDB" id="1903179at2759"/>
<dbReference type="InterPro" id="IPR036296">
    <property type="entry name" value="SKP1-like_dim_sf"/>
</dbReference>
<dbReference type="FunFam" id="3.30.710.10:FF:000026">
    <property type="entry name" value="E3 ubiquitin ligase complex SCF subunit"/>
    <property type="match status" value="1"/>
</dbReference>
<dbReference type="InterPro" id="IPR016072">
    <property type="entry name" value="Skp1_comp_dimer"/>
</dbReference>
<keyword evidence="3 4" id="KW-0833">Ubl conjugation pathway</keyword>
<evidence type="ECO:0000256" key="4">
    <source>
        <dbReference type="PIRNR" id="PIRNR028729"/>
    </source>
</evidence>
<protein>
    <recommendedName>
        <fullName evidence="4">SKP1-like protein</fullName>
    </recommendedName>
</protein>
<comment type="similarity">
    <text evidence="2 4">Belongs to the SKP1 family.</text>
</comment>
<dbReference type="PIRSF" id="PIRSF028729">
    <property type="entry name" value="E3_ubiquit_lig_SCF_Skp"/>
    <property type="match status" value="1"/>
</dbReference>
<dbReference type="InterPro" id="IPR016073">
    <property type="entry name" value="Skp1_comp_POZ"/>
</dbReference>
<evidence type="ECO:0000313" key="7">
    <source>
        <dbReference type="Proteomes" id="UP000228380"/>
    </source>
</evidence>
<dbReference type="Proteomes" id="UP000228380">
    <property type="component" value="Chromosome 5"/>
</dbReference>
<dbReference type="Pfam" id="PF01466">
    <property type="entry name" value="Skp1"/>
    <property type="match status" value="1"/>
</dbReference>
<evidence type="ECO:0000259" key="5">
    <source>
        <dbReference type="Pfam" id="PF01466"/>
    </source>
</evidence>
<dbReference type="InterPro" id="IPR016897">
    <property type="entry name" value="SKP1"/>
</dbReference>
<gene>
    <name evidence="8" type="primary">LOC103714635</name>
</gene>
<name>A0A8B9A6J9_PHODC</name>
<dbReference type="PANTHER" id="PTHR11165">
    <property type="entry name" value="SKP1"/>
    <property type="match status" value="1"/>
</dbReference>
<dbReference type="Pfam" id="PF03931">
    <property type="entry name" value="Skp1_POZ"/>
    <property type="match status" value="1"/>
</dbReference>
<evidence type="ECO:0000259" key="6">
    <source>
        <dbReference type="Pfam" id="PF03931"/>
    </source>
</evidence>
<comment type="function">
    <text evidence="4">Involved in ubiquitination and subsequent proteasomal degradation of target proteins. Together with CUL1, RBX1 and a F-box protein, it forms a SCF E3 ubiquitin ligase complex. The functional specificity of this complex depends on the type of F-box protein. In the SCF complex, it serves as an adapter that links the F-box protein to CUL1.</text>
</comment>
<dbReference type="GO" id="GO:0006511">
    <property type="term" value="P:ubiquitin-dependent protein catabolic process"/>
    <property type="evidence" value="ECO:0007669"/>
    <property type="project" value="InterPro"/>
</dbReference>
<comment type="subunit">
    <text evidence="4">Part of a SCF (SKP1-cullin-F-box) protein ligase complex.</text>
</comment>
<dbReference type="UniPathway" id="UPA00143"/>
<sequence>MATAAGDAKKTITLRSSDGEEFEVEEAAAKQSTTITNIIEDGCADGGVPVSNVNGKVLAKVLEYCKKHADFAATEEEIAAWDDEYISVEQDVLYEVIVASNYLNIKSLFELGCQRAADMIKGRTLAEIRQWFKIPNDFSAEELREVEREMLWAFE</sequence>
<dbReference type="RefSeq" id="XP_038982275.1">
    <property type="nucleotide sequence ID" value="XM_039126347.1"/>
</dbReference>
<dbReference type="CDD" id="cd18322">
    <property type="entry name" value="BTB_POZ_SKP1"/>
    <property type="match status" value="1"/>
</dbReference>
<dbReference type="InterPro" id="IPR011333">
    <property type="entry name" value="SKP1/BTB/POZ_sf"/>
</dbReference>
<dbReference type="SUPFAM" id="SSF54695">
    <property type="entry name" value="POZ domain"/>
    <property type="match status" value="1"/>
</dbReference>
<comment type="pathway">
    <text evidence="1 4">Protein modification; protein ubiquitination.</text>
</comment>
<dbReference type="GO" id="GO:0016567">
    <property type="term" value="P:protein ubiquitination"/>
    <property type="evidence" value="ECO:0007669"/>
    <property type="project" value="UniProtKB-UniRule"/>
</dbReference>
<keyword evidence="7" id="KW-1185">Reference proteome</keyword>
<dbReference type="InterPro" id="IPR001232">
    <property type="entry name" value="SKP1-like"/>
</dbReference>
<dbReference type="AlphaFoldDB" id="A0A8B9A6J9"/>
<dbReference type="SMART" id="SM00512">
    <property type="entry name" value="Skp1"/>
    <property type="match status" value="1"/>
</dbReference>
<feature type="domain" description="SKP1 component POZ" evidence="6">
    <location>
        <begin position="10"/>
        <end position="69"/>
    </location>
</feature>
<evidence type="ECO:0000313" key="8">
    <source>
        <dbReference type="RefSeq" id="XP_038982275.1"/>
    </source>
</evidence>
<dbReference type="GeneID" id="103714635"/>
<dbReference type="KEGG" id="pda:103714635"/>
<dbReference type="GO" id="GO:0009867">
    <property type="term" value="P:jasmonic acid mediated signaling pathway"/>
    <property type="evidence" value="ECO:0007669"/>
    <property type="project" value="UniProtKB-ARBA"/>
</dbReference>
<reference evidence="8" key="2">
    <citation type="submission" date="2025-08" db="UniProtKB">
        <authorList>
            <consortium name="RefSeq"/>
        </authorList>
    </citation>
    <scope>IDENTIFICATION</scope>
    <source>
        <tissue evidence="8">Young leaves</tissue>
    </source>
</reference>
<evidence type="ECO:0000256" key="2">
    <source>
        <dbReference type="ARBA" id="ARBA00009993"/>
    </source>
</evidence>
<feature type="domain" description="SKP1 component dimerisation" evidence="5">
    <location>
        <begin position="106"/>
        <end position="153"/>
    </location>
</feature>
<dbReference type="SUPFAM" id="SSF81382">
    <property type="entry name" value="Skp1 dimerisation domain-like"/>
    <property type="match status" value="1"/>
</dbReference>